<evidence type="ECO:0000313" key="4">
    <source>
        <dbReference type="Proteomes" id="UP000811255"/>
    </source>
</evidence>
<dbReference type="Pfam" id="PF01661">
    <property type="entry name" value="Macro"/>
    <property type="match status" value="1"/>
</dbReference>
<evidence type="ECO:0000259" key="2">
    <source>
        <dbReference type="PROSITE" id="PS51154"/>
    </source>
</evidence>
<dbReference type="SMART" id="SM00506">
    <property type="entry name" value="A1pp"/>
    <property type="match status" value="1"/>
</dbReference>
<dbReference type="Gene3D" id="3.40.220.10">
    <property type="entry name" value="Leucine Aminopeptidase, subunit E, domain 1"/>
    <property type="match status" value="1"/>
</dbReference>
<dbReference type="RefSeq" id="WP_214534627.1">
    <property type="nucleotide sequence ID" value="NZ_JAHFVK010000001.1"/>
</dbReference>
<proteinExistence type="predicted"/>
<dbReference type="EMBL" id="JAHFVK010000001">
    <property type="protein sequence ID" value="MBT2133369.1"/>
    <property type="molecule type" value="Genomic_DNA"/>
</dbReference>
<dbReference type="PANTHER" id="PTHR12521">
    <property type="entry name" value="PROTEIN C6ORF130"/>
    <property type="match status" value="1"/>
</dbReference>
<dbReference type="PANTHER" id="PTHR12521:SF0">
    <property type="entry name" value="ADP-RIBOSE GLYCOHYDROLASE OARD1"/>
    <property type="match status" value="1"/>
</dbReference>
<comment type="catalytic activity">
    <reaction evidence="1">
        <text>an N-(ADP-alpha-D-ribosyl)-thymidine in DNA + H2O = a thymidine in DNA + ADP-D-ribose</text>
        <dbReference type="Rhea" id="RHEA:71655"/>
        <dbReference type="Rhea" id="RHEA-COMP:13556"/>
        <dbReference type="Rhea" id="RHEA-COMP:18051"/>
        <dbReference type="ChEBI" id="CHEBI:15377"/>
        <dbReference type="ChEBI" id="CHEBI:57967"/>
        <dbReference type="ChEBI" id="CHEBI:137386"/>
        <dbReference type="ChEBI" id="CHEBI:191199"/>
    </reaction>
    <physiologicalReaction direction="left-to-right" evidence="1">
        <dbReference type="Rhea" id="RHEA:71656"/>
    </physiologicalReaction>
</comment>
<dbReference type="CDD" id="cd02901">
    <property type="entry name" value="Macro_Poa1p-like"/>
    <property type="match status" value="1"/>
</dbReference>
<keyword evidence="4" id="KW-1185">Reference proteome</keyword>
<protein>
    <submittedName>
        <fullName evidence="3">Macro domain-containing protein</fullName>
    </submittedName>
</protein>
<name>A0ABS5W153_9SPHN</name>
<dbReference type="InterPro" id="IPR002589">
    <property type="entry name" value="Macro_dom"/>
</dbReference>
<reference evidence="3 4" key="1">
    <citation type="submission" date="2021-05" db="EMBL/GenBank/DDBJ databases">
        <title>Croceibacterium sp. LX-88 genome sequence.</title>
        <authorList>
            <person name="Luo X."/>
        </authorList>
    </citation>
    <scope>NUCLEOTIDE SEQUENCE [LARGE SCALE GENOMIC DNA]</scope>
    <source>
        <strain evidence="3 4">LX-88</strain>
    </source>
</reference>
<accession>A0ABS5W153</accession>
<sequence>MPITFKKGDLFAEPTEALVNTVNCVGVMGKGVALEFKRRWPDNFARYKKACDRNELVPGILLVHDVGGLIPQDGPRYIVNFPTKAHWRAKSHVKYIEDGLDALVEALTEYSISSVALPPLGCGNGGLDWAEVKALIKEKLGAITDIEIVVLEPWSAEDEPEHQAPYFPMTFPRAVLLKALGDLEPIFDGAFDRLSLQKLVYLLQNLGVNFNLSFHRNIYGPYSDKLKQAFLALEKHDLVSGFSSDERLAHATQAAYAQADDYLMTHKLNDLAQKKIDQLSELIEGYEGPYGLELLSSVHHLAFFEGITSVEEVVESMESWSDDKRNKFSTKVIRGAYDRLMDDGLLSI</sequence>
<comment type="caution">
    <text evidence="3">The sequence shown here is derived from an EMBL/GenBank/DDBJ whole genome shotgun (WGS) entry which is preliminary data.</text>
</comment>
<gene>
    <name evidence="3" type="ORF">KK137_03385</name>
</gene>
<evidence type="ECO:0000313" key="3">
    <source>
        <dbReference type="EMBL" id="MBT2133369.1"/>
    </source>
</evidence>
<dbReference type="Proteomes" id="UP000811255">
    <property type="component" value="Unassembled WGS sequence"/>
</dbReference>
<dbReference type="InterPro" id="IPR043472">
    <property type="entry name" value="Macro_dom-like"/>
</dbReference>
<feature type="domain" description="Macro" evidence="2">
    <location>
        <begin position="1"/>
        <end position="167"/>
    </location>
</feature>
<evidence type="ECO:0000256" key="1">
    <source>
        <dbReference type="ARBA" id="ARBA00035885"/>
    </source>
</evidence>
<organism evidence="3 4">
    <name type="scientific">Croceibacterium selenioxidans</name>
    <dbReference type="NCBI Taxonomy" id="2838833"/>
    <lineage>
        <taxon>Bacteria</taxon>
        <taxon>Pseudomonadati</taxon>
        <taxon>Pseudomonadota</taxon>
        <taxon>Alphaproteobacteria</taxon>
        <taxon>Sphingomonadales</taxon>
        <taxon>Erythrobacteraceae</taxon>
        <taxon>Croceibacterium</taxon>
    </lineage>
</organism>
<dbReference type="InterPro" id="IPR050892">
    <property type="entry name" value="ADP-ribose_metab_enzymes"/>
</dbReference>
<dbReference type="SUPFAM" id="SSF52949">
    <property type="entry name" value="Macro domain-like"/>
    <property type="match status" value="1"/>
</dbReference>
<dbReference type="PROSITE" id="PS51154">
    <property type="entry name" value="MACRO"/>
    <property type="match status" value="1"/>
</dbReference>